<evidence type="ECO:0000313" key="2">
    <source>
        <dbReference type="EMBL" id="ASO04402.1"/>
    </source>
</evidence>
<protein>
    <submittedName>
        <fullName evidence="2">Acetyltransferase (GNAT) family protein</fullName>
    </submittedName>
</protein>
<dbReference type="RefSeq" id="WP_093977415.1">
    <property type="nucleotide sequence ID" value="NZ_CP022515.1"/>
</dbReference>
<dbReference type="InterPro" id="IPR000182">
    <property type="entry name" value="GNAT_dom"/>
</dbReference>
<dbReference type="Pfam" id="PF00583">
    <property type="entry name" value="Acetyltransf_1"/>
    <property type="match status" value="1"/>
</dbReference>
<keyword evidence="2" id="KW-0808">Transferase</keyword>
<dbReference type="InterPro" id="IPR016181">
    <property type="entry name" value="Acyl_CoA_acyltransferase"/>
</dbReference>
<dbReference type="Proteomes" id="UP000204551">
    <property type="component" value="Chromosome"/>
</dbReference>
<dbReference type="GO" id="GO:0016747">
    <property type="term" value="F:acyltransferase activity, transferring groups other than amino-acyl groups"/>
    <property type="evidence" value="ECO:0007669"/>
    <property type="project" value="InterPro"/>
</dbReference>
<dbReference type="KEGG" id="aalg:AREALGSMS7_00923"/>
<organism evidence="2 3">
    <name type="scientific">Arenibacter algicola</name>
    <dbReference type="NCBI Taxonomy" id="616991"/>
    <lineage>
        <taxon>Bacteria</taxon>
        <taxon>Pseudomonadati</taxon>
        <taxon>Bacteroidota</taxon>
        <taxon>Flavobacteriia</taxon>
        <taxon>Flavobacteriales</taxon>
        <taxon>Flavobacteriaceae</taxon>
        <taxon>Arenibacter</taxon>
    </lineage>
</organism>
<name>A0A221USW2_9FLAO</name>
<accession>A0A221USW2</accession>
<evidence type="ECO:0000259" key="1">
    <source>
        <dbReference type="PROSITE" id="PS51186"/>
    </source>
</evidence>
<dbReference type="CDD" id="cd04301">
    <property type="entry name" value="NAT_SF"/>
    <property type="match status" value="1"/>
</dbReference>
<dbReference type="STRING" id="616991.GCA_000733925_04030"/>
<sequence>MEIKFTRCTSKSELQQILDLQQKNHLQNVNAEEKIKEGFVTVSHTLEILSEMNDACPHIIAKDQEKVVGYALCMHPRFGNDIEVLKPMFLEIASVVPETESFIAMGQICIDKEYRRQGIFRKLYETMKKSIQPEFNSIITEVDATNLRSLEAHYAVGFKELKTYHAGGQDWKLIVLD</sequence>
<dbReference type="SUPFAM" id="SSF55729">
    <property type="entry name" value="Acyl-CoA N-acyltransferases (Nat)"/>
    <property type="match status" value="1"/>
</dbReference>
<dbReference type="EMBL" id="CP022515">
    <property type="protein sequence ID" value="ASO04402.1"/>
    <property type="molecule type" value="Genomic_DNA"/>
</dbReference>
<dbReference type="eggNOG" id="COG1247">
    <property type="taxonomic scope" value="Bacteria"/>
</dbReference>
<proteinExistence type="predicted"/>
<dbReference type="PROSITE" id="PS51186">
    <property type="entry name" value="GNAT"/>
    <property type="match status" value="1"/>
</dbReference>
<gene>
    <name evidence="2" type="ORF">AREALGSMS7_00923</name>
</gene>
<feature type="domain" description="N-acetyltransferase" evidence="1">
    <location>
        <begin position="3"/>
        <end position="177"/>
    </location>
</feature>
<dbReference type="Gene3D" id="3.40.630.30">
    <property type="match status" value="1"/>
</dbReference>
<evidence type="ECO:0000313" key="3">
    <source>
        <dbReference type="Proteomes" id="UP000204551"/>
    </source>
</evidence>
<reference evidence="2 3" key="1">
    <citation type="submission" date="2017-07" db="EMBL/GenBank/DDBJ databases">
        <title>Genome Sequence of Arenibacter algicola Strain SMS7 Isolated from a culture of the Diatom Skeletonema marinoi.</title>
        <authorList>
            <person name="Topel M."/>
            <person name="Pinder M.I.M."/>
            <person name="Johansson O.N."/>
            <person name="Kourtchenko O."/>
            <person name="Godhe A."/>
            <person name="Clarke A.K."/>
        </authorList>
    </citation>
    <scope>NUCLEOTIDE SEQUENCE [LARGE SCALE GENOMIC DNA]</scope>
    <source>
        <strain evidence="2 3">SMS7</strain>
    </source>
</reference>
<dbReference type="AlphaFoldDB" id="A0A221USW2"/>